<reference evidence="15 16" key="1">
    <citation type="journal article" date="2013" name="Genome Announc.">
        <title>High-Quality Draft Genome Sequence of Vagococcus lutrae Strain LBD1, Isolated from the Largemouth Bass Micropterus salmoides.</title>
        <authorList>
            <person name="Lebreton F."/>
            <person name="Valentino M.D."/>
            <person name="Duncan L.B."/>
            <person name="Zeng Q."/>
            <person name="Manson McGuire A."/>
            <person name="Earl A.M."/>
            <person name="Gilmore M.S."/>
        </authorList>
    </citation>
    <scope>NUCLEOTIDE SEQUENCE [LARGE SCALE GENOMIC DNA]</scope>
    <source>
        <strain evidence="15 16">LBD1</strain>
    </source>
</reference>
<dbReference type="Pfam" id="PF08543">
    <property type="entry name" value="Phos_pyr_kin"/>
    <property type="match status" value="1"/>
</dbReference>
<keyword evidence="8" id="KW-0460">Magnesium</keyword>
<sequence>MIKKVLTIAGSDAGGGAGIQADLKTFQEFGTFGLSSLTSILTVDPVAPIPSIYPIPLEVVEKQLATAFSGGALAAVKIGLLGSSDVVTLIESYLTTNRQTKVVLDPVMAVKGNNDVLQPELVSAMIDALIPLADVITPNLVEAQILSGISHIETKTDMKKAAQKIHQLGAKSVVIKGGARFPGEIATDLFYDGTAYHFYEQAKLATDTNHGAGCSFAAAITASLARDIPLNKAVGLAKNYVREAIDHGLYLNDFTGYVWHGAYFQTDTRLNEHLNEQEMPHE</sequence>
<keyword evidence="4" id="KW-0479">Metal-binding</keyword>
<dbReference type="PANTHER" id="PTHR20858:SF19">
    <property type="entry name" value="PYRIDOXINE KINASE"/>
    <property type="match status" value="1"/>
</dbReference>
<dbReference type="InterPro" id="IPR029056">
    <property type="entry name" value="Ribokinase-like"/>
</dbReference>
<protein>
    <recommendedName>
        <fullName evidence="2">pyridoxal kinase</fullName>
        <ecNumber evidence="2">2.7.1.35</ecNumber>
    </recommendedName>
    <alternativeName>
        <fullName evidence="10">PN/PL/PM kinase</fullName>
    </alternativeName>
    <alternativeName>
        <fullName evidence="11">Pyridoxal kinase</fullName>
    </alternativeName>
    <alternativeName>
        <fullName evidence="9">Pyridoxamine kinase</fullName>
    </alternativeName>
    <alternativeName>
        <fullName evidence="12">Vitamin B6 kinase</fullName>
    </alternativeName>
</protein>
<keyword evidence="7" id="KW-0067">ATP-binding</keyword>
<dbReference type="FunFam" id="3.40.1190.20:FF:000003">
    <property type="entry name" value="Phosphomethylpyrimidine kinase ThiD"/>
    <property type="match status" value="1"/>
</dbReference>
<comment type="catalytic activity">
    <reaction evidence="13">
        <text>pyridoxal + ATP = pyridoxal 5'-phosphate + ADP + H(+)</text>
        <dbReference type="Rhea" id="RHEA:10224"/>
        <dbReference type="ChEBI" id="CHEBI:15378"/>
        <dbReference type="ChEBI" id="CHEBI:17310"/>
        <dbReference type="ChEBI" id="CHEBI:30616"/>
        <dbReference type="ChEBI" id="CHEBI:456216"/>
        <dbReference type="ChEBI" id="CHEBI:597326"/>
        <dbReference type="EC" id="2.7.1.35"/>
    </reaction>
</comment>
<dbReference type="PANTHER" id="PTHR20858">
    <property type="entry name" value="PHOSPHOMETHYLPYRIMIDINE KINASE"/>
    <property type="match status" value="1"/>
</dbReference>
<dbReference type="GO" id="GO:0008972">
    <property type="term" value="F:phosphomethylpyrimidine kinase activity"/>
    <property type="evidence" value="ECO:0007669"/>
    <property type="project" value="InterPro"/>
</dbReference>
<name>V6QDZ8_9ENTE</name>
<dbReference type="GO" id="GO:0008478">
    <property type="term" value="F:pyridoxal kinase activity"/>
    <property type="evidence" value="ECO:0007669"/>
    <property type="project" value="UniProtKB-EC"/>
</dbReference>
<evidence type="ECO:0000256" key="8">
    <source>
        <dbReference type="ARBA" id="ARBA00022842"/>
    </source>
</evidence>
<comment type="caution">
    <text evidence="15">The sequence shown here is derived from an EMBL/GenBank/DDBJ whole genome shotgun (WGS) entry which is preliminary data.</text>
</comment>
<evidence type="ECO:0000259" key="14">
    <source>
        <dbReference type="Pfam" id="PF08543"/>
    </source>
</evidence>
<keyword evidence="3" id="KW-0808">Transferase</keyword>
<dbReference type="EC" id="2.7.1.35" evidence="2"/>
<dbReference type="GO" id="GO:0008902">
    <property type="term" value="F:hydroxymethylpyrimidine kinase activity"/>
    <property type="evidence" value="ECO:0007669"/>
    <property type="project" value="TreeGrafter"/>
</dbReference>
<evidence type="ECO:0000256" key="3">
    <source>
        <dbReference type="ARBA" id="ARBA00022679"/>
    </source>
</evidence>
<evidence type="ECO:0000256" key="4">
    <source>
        <dbReference type="ARBA" id="ARBA00022723"/>
    </source>
</evidence>
<gene>
    <name evidence="15" type="ORF">T233_00079</name>
</gene>
<evidence type="ECO:0000256" key="11">
    <source>
        <dbReference type="ARBA" id="ARBA00042396"/>
    </source>
</evidence>
<evidence type="ECO:0000256" key="12">
    <source>
        <dbReference type="ARBA" id="ARBA00042531"/>
    </source>
</evidence>
<dbReference type="GO" id="GO:0046872">
    <property type="term" value="F:metal ion binding"/>
    <property type="evidence" value="ECO:0007669"/>
    <property type="project" value="UniProtKB-KW"/>
</dbReference>
<dbReference type="STRING" id="1408226.T233_00079"/>
<evidence type="ECO:0000256" key="9">
    <source>
        <dbReference type="ARBA" id="ARBA00042307"/>
    </source>
</evidence>
<evidence type="ECO:0000313" key="16">
    <source>
        <dbReference type="Proteomes" id="UP000018126"/>
    </source>
</evidence>
<dbReference type="Gene3D" id="3.40.1190.20">
    <property type="match status" value="1"/>
</dbReference>
<dbReference type="GO" id="GO:0005524">
    <property type="term" value="F:ATP binding"/>
    <property type="evidence" value="ECO:0007669"/>
    <property type="project" value="UniProtKB-KW"/>
</dbReference>
<dbReference type="GO" id="GO:0009228">
    <property type="term" value="P:thiamine biosynthetic process"/>
    <property type="evidence" value="ECO:0007669"/>
    <property type="project" value="InterPro"/>
</dbReference>
<dbReference type="AlphaFoldDB" id="V6QDZ8"/>
<dbReference type="NCBIfam" id="TIGR00097">
    <property type="entry name" value="HMP-P_kinase"/>
    <property type="match status" value="1"/>
</dbReference>
<evidence type="ECO:0000256" key="1">
    <source>
        <dbReference type="ARBA" id="ARBA00009879"/>
    </source>
</evidence>
<keyword evidence="5" id="KW-0547">Nucleotide-binding</keyword>
<dbReference type="GO" id="GO:0005829">
    <property type="term" value="C:cytosol"/>
    <property type="evidence" value="ECO:0007669"/>
    <property type="project" value="TreeGrafter"/>
</dbReference>
<evidence type="ECO:0000256" key="13">
    <source>
        <dbReference type="ARBA" id="ARBA00049293"/>
    </source>
</evidence>
<dbReference type="InterPro" id="IPR013749">
    <property type="entry name" value="PM/HMP-P_kinase-1"/>
</dbReference>
<dbReference type="eggNOG" id="COG0351">
    <property type="taxonomic scope" value="Bacteria"/>
</dbReference>
<organism evidence="15 16">
    <name type="scientific">Vagococcus lutrae LBD1</name>
    <dbReference type="NCBI Taxonomy" id="1408226"/>
    <lineage>
        <taxon>Bacteria</taxon>
        <taxon>Bacillati</taxon>
        <taxon>Bacillota</taxon>
        <taxon>Bacilli</taxon>
        <taxon>Lactobacillales</taxon>
        <taxon>Enterococcaceae</taxon>
        <taxon>Vagococcus</taxon>
    </lineage>
</organism>
<keyword evidence="16" id="KW-1185">Reference proteome</keyword>
<accession>V6QDZ8</accession>
<comment type="similarity">
    <text evidence="1">Belongs to the ThiD family.</text>
</comment>
<evidence type="ECO:0000256" key="6">
    <source>
        <dbReference type="ARBA" id="ARBA00022777"/>
    </source>
</evidence>
<keyword evidence="6 15" id="KW-0418">Kinase</keyword>
<evidence type="ECO:0000256" key="7">
    <source>
        <dbReference type="ARBA" id="ARBA00022840"/>
    </source>
</evidence>
<proteinExistence type="inferred from homology"/>
<feature type="domain" description="Pyridoxamine kinase/Phosphomethylpyrimidine kinase" evidence="14">
    <location>
        <begin position="12"/>
        <end position="257"/>
    </location>
</feature>
<evidence type="ECO:0000256" key="5">
    <source>
        <dbReference type="ARBA" id="ARBA00022741"/>
    </source>
</evidence>
<evidence type="ECO:0000256" key="10">
    <source>
        <dbReference type="ARBA" id="ARBA00042348"/>
    </source>
</evidence>
<dbReference type="EMBL" id="AYSH01000001">
    <property type="protein sequence ID" value="EST90808.1"/>
    <property type="molecule type" value="Genomic_DNA"/>
</dbReference>
<dbReference type="SUPFAM" id="SSF53613">
    <property type="entry name" value="Ribokinase-like"/>
    <property type="match status" value="1"/>
</dbReference>
<dbReference type="InterPro" id="IPR004399">
    <property type="entry name" value="HMP/HMP-P_kinase_dom"/>
</dbReference>
<evidence type="ECO:0000313" key="15">
    <source>
        <dbReference type="EMBL" id="EST90808.1"/>
    </source>
</evidence>
<dbReference type="Proteomes" id="UP000018126">
    <property type="component" value="Unassembled WGS sequence"/>
</dbReference>
<dbReference type="CDD" id="cd01169">
    <property type="entry name" value="HMPP_kinase"/>
    <property type="match status" value="1"/>
</dbReference>
<evidence type="ECO:0000256" key="2">
    <source>
        <dbReference type="ARBA" id="ARBA00012104"/>
    </source>
</evidence>